<feature type="compositionally biased region" description="Basic and acidic residues" evidence="1">
    <location>
        <begin position="8"/>
        <end position="24"/>
    </location>
</feature>
<keyword evidence="3" id="KW-1185">Reference proteome</keyword>
<protein>
    <submittedName>
        <fullName evidence="2">Uncharacterized protein</fullName>
    </submittedName>
</protein>
<evidence type="ECO:0000256" key="1">
    <source>
        <dbReference type="SAM" id="MobiDB-lite"/>
    </source>
</evidence>
<evidence type="ECO:0000313" key="2">
    <source>
        <dbReference type="EMBL" id="MBB5926967.1"/>
    </source>
</evidence>
<dbReference type="EMBL" id="JACHJK010000003">
    <property type="protein sequence ID" value="MBB5926967.1"/>
    <property type="molecule type" value="Genomic_DNA"/>
</dbReference>
<dbReference type="Proteomes" id="UP000585836">
    <property type="component" value="Unassembled WGS sequence"/>
</dbReference>
<feature type="region of interest" description="Disordered" evidence="1">
    <location>
        <begin position="1"/>
        <end position="53"/>
    </location>
</feature>
<organism evidence="2 3">
    <name type="scientific">Streptomyces echinatus</name>
    <dbReference type="NCBI Taxonomy" id="67293"/>
    <lineage>
        <taxon>Bacteria</taxon>
        <taxon>Bacillati</taxon>
        <taxon>Actinomycetota</taxon>
        <taxon>Actinomycetes</taxon>
        <taxon>Kitasatosporales</taxon>
        <taxon>Streptomycetaceae</taxon>
        <taxon>Streptomyces</taxon>
    </lineage>
</organism>
<name>A0A7W9PTE3_9ACTN</name>
<accession>A0A7W9PTE3</accession>
<proteinExistence type="predicted"/>
<sequence length="76" mass="8548">MATRRTWGRRERSTSARRYQERTRPSPQGVNRTDRRSPVRAVAQAVKRSSAARSARAGVAWTFGLDASGYAPLRET</sequence>
<comment type="caution">
    <text evidence="2">The sequence shown here is derived from an EMBL/GenBank/DDBJ whole genome shotgun (WGS) entry which is preliminary data.</text>
</comment>
<reference evidence="2 3" key="1">
    <citation type="submission" date="2020-08" db="EMBL/GenBank/DDBJ databases">
        <title>Genomic Encyclopedia of Type Strains, Phase III (KMG-III): the genomes of soil and plant-associated and newly described type strains.</title>
        <authorList>
            <person name="Whitman W."/>
        </authorList>
    </citation>
    <scope>NUCLEOTIDE SEQUENCE [LARGE SCALE GENOMIC DNA]</scope>
    <source>
        <strain evidence="2 3">CECT 3313</strain>
    </source>
</reference>
<feature type="compositionally biased region" description="Low complexity" evidence="1">
    <location>
        <begin position="39"/>
        <end position="53"/>
    </location>
</feature>
<dbReference type="AlphaFoldDB" id="A0A7W9PTE3"/>
<gene>
    <name evidence="2" type="ORF">FHS34_002423</name>
</gene>
<evidence type="ECO:0000313" key="3">
    <source>
        <dbReference type="Proteomes" id="UP000585836"/>
    </source>
</evidence>